<dbReference type="EMBL" id="MU006094">
    <property type="protein sequence ID" value="KAF2839600.1"/>
    <property type="molecule type" value="Genomic_DNA"/>
</dbReference>
<dbReference type="AlphaFoldDB" id="A0A9P4SD61"/>
<sequence length="175" mass="19584">MQASLTLIVVTFIRRELALGNGIPFGAIFGSVQFSSIVYLWSKEFAGTLKARFSSSFTKWDLLLMIIVGSILFTTVGRSSAIAMRPRLDKWPDGGTEFYLNATEDELWPLTLNDSAIPATCANITLSTTCISRDWVSISEGLLPFWPNLNQMTTMAEFFGLPSKKSMKQFYKIQM</sequence>
<name>A0A9P4SD61_9PEZI</name>
<evidence type="ECO:0000313" key="2">
    <source>
        <dbReference type="EMBL" id="KAF2839600.1"/>
    </source>
</evidence>
<organism evidence="2 3">
    <name type="scientific">Patellaria atrata CBS 101060</name>
    <dbReference type="NCBI Taxonomy" id="1346257"/>
    <lineage>
        <taxon>Eukaryota</taxon>
        <taxon>Fungi</taxon>
        <taxon>Dikarya</taxon>
        <taxon>Ascomycota</taxon>
        <taxon>Pezizomycotina</taxon>
        <taxon>Dothideomycetes</taxon>
        <taxon>Dothideomycetes incertae sedis</taxon>
        <taxon>Patellariales</taxon>
        <taxon>Patellariaceae</taxon>
        <taxon>Patellaria</taxon>
    </lineage>
</organism>
<gene>
    <name evidence="2" type="ORF">M501DRAFT_1003035</name>
</gene>
<feature type="transmembrane region" description="Helical" evidence="1">
    <location>
        <begin position="62"/>
        <end position="81"/>
    </location>
</feature>
<evidence type="ECO:0000313" key="3">
    <source>
        <dbReference type="Proteomes" id="UP000799429"/>
    </source>
</evidence>
<dbReference type="OrthoDB" id="5342924at2759"/>
<proteinExistence type="predicted"/>
<keyword evidence="3" id="KW-1185">Reference proteome</keyword>
<comment type="caution">
    <text evidence="2">The sequence shown here is derived from an EMBL/GenBank/DDBJ whole genome shotgun (WGS) entry which is preliminary data.</text>
</comment>
<evidence type="ECO:0000256" key="1">
    <source>
        <dbReference type="SAM" id="Phobius"/>
    </source>
</evidence>
<keyword evidence="1" id="KW-0472">Membrane</keyword>
<reference evidence="2" key="1">
    <citation type="journal article" date="2020" name="Stud. Mycol.">
        <title>101 Dothideomycetes genomes: a test case for predicting lifestyles and emergence of pathogens.</title>
        <authorList>
            <person name="Haridas S."/>
            <person name="Albert R."/>
            <person name="Binder M."/>
            <person name="Bloem J."/>
            <person name="Labutti K."/>
            <person name="Salamov A."/>
            <person name="Andreopoulos B."/>
            <person name="Baker S."/>
            <person name="Barry K."/>
            <person name="Bills G."/>
            <person name="Bluhm B."/>
            <person name="Cannon C."/>
            <person name="Castanera R."/>
            <person name="Culley D."/>
            <person name="Daum C."/>
            <person name="Ezra D."/>
            <person name="Gonzalez J."/>
            <person name="Henrissat B."/>
            <person name="Kuo A."/>
            <person name="Liang C."/>
            <person name="Lipzen A."/>
            <person name="Lutzoni F."/>
            <person name="Magnuson J."/>
            <person name="Mondo S."/>
            <person name="Nolan M."/>
            <person name="Ohm R."/>
            <person name="Pangilinan J."/>
            <person name="Park H.-J."/>
            <person name="Ramirez L."/>
            <person name="Alfaro M."/>
            <person name="Sun H."/>
            <person name="Tritt A."/>
            <person name="Yoshinaga Y."/>
            <person name="Zwiers L.-H."/>
            <person name="Turgeon B."/>
            <person name="Goodwin S."/>
            <person name="Spatafora J."/>
            <person name="Crous P."/>
            <person name="Grigoriev I."/>
        </authorList>
    </citation>
    <scope>NUCLEOTIDE SEQUENCE</scope>
    <source>
        <strain evidence="2">CBS 101060</strain>
    </source>
</reference>
<dbReference type="Proteomes" id="UP000799429">
    <property type="component" value="Unassembled WGS sequence"/>
</dbReference>
<keyword evidence="1" id="KW-0812">Transmembrane</keyword>
<feature type="transmembrane region" description="Helical" evidence="1">
    <location>
        <begin position="21"/>
        <end position="42"/>
    </location>
</feature>
<keyword evidence="1" id="KW-1133">Transmembrane helix</keyword>
<protein>
    <submittedName>
        <fullName evidence="2">Uncharacterized protein</fullName>
    </submittedName>
</protein>
<accession>A0A9P4SD61</accession>